<keyword evidence="2" id="KW-1185">Reference proteome</keyword>
<reference evidence="1 2" key="1">
    <citation type="submission" date="2018-07" db="EMBL/GenBank/DDBJ databases">
        <title>A high quality draft genome assembly of the barn swallow (H. rustica rustica).</title>
        <authorList>
            <person name="Formenti G."/>
            <person name="Chiara M."/>
            <person name="Poveda L."/>
            <person name="Francoijs K.-J."/>
            <person name="Bonisoli-Alquati A."/>
            <person name="Canova L."/>
            <person name="Gianfranceschi L."/>
            <person name="Horner D.S."/>
            <person name="Saino N."/>
        </authorList>
    </citation>
    <scope>NUCLEOTIDE SEQUENCE [LARGE SCALE GENOMIC DNA]</scope>
    <source>
        <strain evidence="1">Chelidonia</strain>
        <tissue evidence="1">Blood</tissue>
    </source>
</reference>
<dbReference type="STRING" id="333673.A0A3M0KZH4"/>
<dbReference type="EMBL" id="QRBI01000104">
    <property type="protein sequence ID" value="RMC16130.1"/>
    <property type="molecule type" value="Genomic_DNA"/>
</dbReference>
<protein>
    <submittedName>
        <fullName evidence="1">Uncharacterized protein</fullName>
    </submittedName>
</protein>
<name>A0A3M0KZH4_HIRRU</name>
<dbReference type="Proteomes" id="UP000269221">
    <property type="component" value="Unassembled WGS sequence"/>
</dbReference>
<proteinExistence type="predicted"/>
<comment type="caution">
    <text evidence="1">The sequence shown here is derived from an EMBL/GenBank/DDBJ whole genome shotgun (WGS) entry which is preliminary data.</text>
</comment>
<gene>
    <name evidence="1" type="ORF">DUI87_08342</name>
</gene>
<evidence type="ECO:0000313" key="2">
    <source>
        <dbReference type="Proteomes" id="UP000269221"/>
    </source>
</evidence>
<organism evidence="1 2">
    <name type="scientific">Hirundo rustica rustica</name>
    <dbReference type="NCBI Taxonomy" id="333673"/>
    <lineage>
        <taxon>Eukaryota</taxon>
        <taxon>Metazoa</taxon>
        <taxon>Chordata</taxon>
        <taxon>Craniata</taxon>
        <taxon>Vertebrata</taxon>
        <taxon>Euteleostomi</taxon>
        <taxon>Archelosauria</taxon>
        <taxon>Archosauria</taxon>
        <taxon>Dinosauria</taxon>
        <taxon>Saurischia</taxon>
        <taxon>Theropoda</taxon>
        <taxon>Coelurosauria</taxon>
        <taxon>Aves</taxon>
        <taxon>Neognathae</taxon>
        <taxon>Neoaves</taxon>
        <taxon>Telluraves</taxon>
        <taxon>Australaves</taxon>
        <taxon>Passeriformes</taxon>
        <taxon>Sylvioidea</taxon>
        <taxon>Hirundinidae</taxon>
        <taxon>Hirundo</taxon>
    </lineage>
</organism>
<dbReference type="OrthoDB" id="276744at2759"/>
<dbReference type="AlphaFoldDB" id="A0A3M0KZH4"/>
<sequence length="126" mass="14704">MFSFGPLYKKDIEVLEHIWKRATRLVKGLERKSNEEWLKELGMFNLEKRRIRGKLIGLYNHLKGGCNKGENLHVARKGLNLPRVFVSLTAVHGVKIFKATLVKRVKNPCRKFRVQRIQDPEEPGKK</sequence>
<evidence type="ECO:0000313" key="1">
    <source>
        <dbReference type="EMBL" id="RMC16130.1"/>
    </source>
</evidence>
<accession>A0A3M0KZH4</accession>